<dbReference type="Proteomes" id="UP000237000">
    <property type="component" value="Unassembled WGS sequence"/>
</dbReference>
<dbReference type="AlphaFoldDB" id="A0A2P5E9K5"/>
<dbReference type="InParanoid" id="A0A2P5E9K5"/>
<feature type="non-terminal residue" evidence="1">
    <location>
        <position position="1"/>
    </location>
</feature>
<evidence type="ECO:0000313" key="1">
    <source>
        <dbReference type="EMBL" id="PON82170.1"/>
    </source>
</evidence>
<protein>
    <submittedName>
        <fullName evidence="1">Uncharacterized protein</fullName>
    </submittedName>
</protein>
<keyword evidence="2" id="KW-1185">Reference proteome</keyword>
<dbReference type="EMBL" id="JXTC01000200">
    <property type="protein sequence ID" value="PON82170.1"/>
    <property type="molecule type" value="Genomic_DNA"/>
</dbReference>
<comment type="caution">
    <text evidence="1">The sequence shown here is derived from an EMBL/GenBank/DDBJ whole genome shotgun (WGS) entry which is preliminary data.</text>
</comment>
<name>A0A2P5E9K5_TREOI</name>
<evidence type="ECO:0000313" key="2">
    <source>
        <dbReference type="Proteomes" id="UP000237000"/>
    </source>
</evidence>
<reference evidence="2" key="1">
    <citation type="submission" date="2016-06" db="EMBL/GenBank/DDBJ databases">
        <title>Parallel loss of symbiosis genes in relatives of nitrogen-fixing non-legume Parasponia.</title>
        <authorList>
            <person name="Van Velzen R."/>
            <person name="Holmer R."/>
            <person name="Bu F."/>
            <person name="Rutten L."/>
            <person name="Van Zeijl A."/>
            <person name="Liu W."/>
            <person name="Santuari L."/>
            <person name="Cao Q."/>
            <person name="Sharma T."/>
            <person name="Shen D."/>
            <person name="Roswanjaya Y."/>
            <person name="Wardhani T."/>
            <person name="Kalhor M.S."/>
            <person name="Jansen J."/>
            <person name="Van den Hoogen J."/>
            <person name="Gungor B."/>
            <person name="Hartog M."/>
            <person name="Hontelez J."/>
            <person name="Verver J."/>
            <person name="Yang W.-C."/>
            <person name="Schijlen E."/>
            <person name="Repin R."/>
            <person name="Schilthuizen M."/>
            <person name="Schranz E."/>
            <person name="Heidstra R."/>
            <person name="Miyata K."/>
            <person name="Fedorova E."/>
            <person name="Kohlen W."/>
            <person name="Bisseling T."/>
            <person name="Smit S."/>
            <person name="Geurts R."/>
        </authorList>
    </citation>
    <scope>NUCLEOTIDE SEQUENCE [LARGE SCALE GENOMIC DNA]</scope>
    <source>
        <strain evidence="2">cv. RG33-2</strain>
    </source>
</reference>
<accession>A0A2P5E9K5</accession>
<organism evidence="1 2">
    <name type="scientific">Trema orientale</name>
    <name type="common">Charcoal tree</name>
    <name type="synonym">Celtis orientalis</name>
    <dbReference type="NCBI Taxonomy" id="63057"/>
    <lineage>
        <taxon>Eukaryota</taxon>
        <taxon>Viridiplantae</taxon>
        <taxon>Streptophyta</taxon>
        <taxon>Embryophyta</taxon>
        <taxon>Tracheophyta</taxon>
        <taxon>Spermatophyta</taxon>
        <taxon>Magnoliopsida</taxon>
        <taxon>eudicotyledons</taxon>
        <taxon>Gunneridae</taxon>
        <taxon>Pentapetalae</taxon>
        <taxon>rosids</taxon>
        <taxon>fabids</taxon>
        <taxon>Rosales</taxon>
        <taxon>Cannabaceae</taxon>
        <taxon>Trema</taxon>
    </lineage>
</organism>
<gene>
    <name evidence="1" type="ORF">TorRG33x02_220210</name>
</gene>
<proteinExistence type="predicted"/>
<sequence>APVIGMSFNRNTLPIEVFEGNLSVCSSGLARKQPEGSRSGAAVVGFNLALCRVGERGEQEKEKRRKREKLFDFSKWL</sequence>